<evidence type="ECO:0000256" key="1">
    <source>
        <dbReference type="ARBA" id="ARBA00004496"/>
    </source>
</evidence>
<evidence type="ECO:0000313" key="5">
    <source>
        <dbReference type="Proteomes" id="UP000092555"/>
    </source>
</evidence>
<evidence type="ECO:0000256" key="3">
    <source>
        <dbReference type="SAM" id="Coils"/>
    </source>
</evidence>
<keyword evidence="5" id="KW-1185">Reference proteome</keyword>
<proteinExistence type="predicted"/>
<dbReference type="Pfam" id="PF04912">
    <property type="entry name" value="Dynamitin"/>
    <property type="match status" value="1"/>
</dbReference>
<keyword evidence="2" id="KW-0963">Cytoplasm</keyword>
<dbReference type="STRING" id="869754.A0A1A0H604"/>
<keyword evidence="3" id="KW-0175">Coiled coil</keyword>
<protein>
    <submittedName>
        <fullName evidence="4">Uncharacterized protein</fullName>
    </submittedName>
</protein>
<dbReference type="PANTHER" id="PTHR15346">
    <property type="entry name" value="DYNACTIN SUBUNIT"/>
    <property type="match status" value="1"/>
</dbReference>
<evidence type="ECO:0000256" key="2">
    <source>
        <dbReference type="ARBA" id="ARBA00022490"/>
    </source>
</evidence>
<feature type="coiled-coil region" evidence="3">
    <location>
        <begin position="325"/>
        <end position="377"/>
    </location>
</feature>
<evidence type="ECO:0000313" key="4">
    <source>
        <dbReference type="EMBL" id="OBA19337.1"/>
    </source>
</evidence>
<dbReference type="AlphaFoldDB" id="A0A1A0H604"/>
<dbReference type="EMBL" id="LXTC01000007">
    <property type="protein sequence ID" value="OBA19337.1"/>
    <property type="molecule type" value="Genomic_DNA"/>
</dbReference>
<sequence>MESLPDLGQGPEVFETSDVESLENLSLKSEEVVTHDIEIDNEDAKSAHARFEENTLVGLFDLVDFLGSLVAENLGRNTYHTRKWTETKAQRLARIAQELREIQEEDNEDADEAEKLRKILEALVQNRGLNGYLSGKLDAVFRQVENELAHCDFPQASDAEAQKDGPEETKNILQDSKVGLGVVLDLELRINELEQAIGVHEMSQATNLALHMRDLDRKVNVLYNPEYEMDTMKTKVSELNKELETYAKTTRMAQLALPDNARASQSRELTQKIAAHSSVFEKKLDTVYEKLGEIESMKARLPAVISRLRSLHETHSDLATAVSIVGQLDDNLETLKRDLQSWNDSLDTVRTAINQHAVAFDDRLRETETKLQQMEARVEALL</sequence>
<dbReference type="GeneID" id="30031064"/>
<dbReference type="InterPro" id="IPR028133">
    <property type="entry name" value="Dynamitin"/>
</dbReference>
<name>A0A1A0H604_9ASCO</name>
<organism evidence="4 5">
    <name type="scientific">Metschnikowia bicuspidata var. bicuspidata NRRL YB-4993</name>
    <dbReference type="NCBI Taxonomy" id="869754"/>
    <lineage>
        <taxon>Eukaryota</taxon>
        <taxon>Fungi</taxon>
        <taxon>Dikarya</taxon>
        <taxon>Ascomycota</taxon>
        <taxon>Saccharomycotina</taxon>
        <taxon>Pichiomycetes</taxon>
        <taxon>Metschnikowiaceae</taxon>
        <taxon>Metschnikowia</taxon>
    </lineage>
</organism>
<dbReference type="Proteomes" id="UP000092555">
    <property type="component" value="Unassembled WGS sequence"/>
</dbReference>
<reference evidence="4 5" key="1">
    <citation type="submission" date="2016-05" db="EMBL/GenBank/DDBJ databases">
        <title>Comparative genomics of biotechnologically important yeasts.</title>
        <authorList>
            <consortium name="DOE Joint Genome Institute"/>
            <person name="Riley R."/>
            <person name="Haridas S."/>
            <person name="Wolfe K.H."/>
            <person name="Lopes M.R."/>
            <person name="Hittinger C.T."/>
            <person name="Goker M."/>
            <person name="Salamov A."/>
            <person name="Wisecaver J."/>
            <person name="Long T.M."/>
            <person name="Aerts A.L."/>
            <person name="Barry K."/>
            <person name="Choi C."/>
            <person name="Clum A."/>
            <person name="Coughlan A.Y."/>
            <person name="Deshpande S."/>
            <person name="Douglass A.P."/>
            <person name="Hanson S.J."/>
            <person name="Klenk H.-P."/>
            <person name="LaButti K."/>
            <person name="Lapidus A."/>
            <person name="Lindquist E."/>
            <person name="Lipzen A."/>
            <person name="Meier-kolthoff J.P."/>
            <person name="Ohm R.A."/>
            <person name="Otillar R.P."/>
            <person name="Pangilinan J."/>
            <person name="Peng Y."/>
            <person name="Rokas A."/>
            <person name="Rosa C.A."/>
            <person name="Scheuner C."/>
            <person name="Sibirny A.A."/>
            <person name="Slot J.C."/>
            <person name="Stielow J.B."/>
            <person name="Sun H."/>
            <person name="Kurtzman C.P."/>
            <person name="Blackwell M."/>
            <person name="Grigoriev I.V."/>
            <person name="Jeffries T.W."/>
        </authorList>
    </citation>
    <scope>NUCLEOTIDE SEQUENCE [LARGE SCALE GENOMIC DNA]</scope>
    <source>
        <strain evidence="4 5">NRRL YB-4993</strain>
    </source>
</reference>
<accession>A0A1A0H604</accession>
<dbReference type="GO" id="GO:0005869">
    <property type="term" value="C:dynactin complex"/>
    <property type="evidence" value="ECO:0007669"/>
    <property type="project" value="InterPro"/>
</dbReference>
<dbReference type="RefSeq" id="XP_018709869.1">
    <property type="nucleotide sequence ID" value="XM_018858088.1"/>
</dbReference>
<dbReference type="OrthoDB" id="4977at2759"/>
<gene>
    <name evidence="4" type="ORF">METBIDRAFT_46846</name>
</gene>
<feature type="coiled-coil region" evidence="3">
    <location>
        <begin position="85"/>
        <end position="123"/>
    </location>
</feature>
<dbReference type="GO" id="GO:0007017">
    <property type="term" value="P:microtubule-based process"/>
    <property type="evidence" value="ECO:0007669"/>
    <property type="project" value="InterPro"/>
</dbReference>
<comment type="subcellular location">
    <subcellularLocation>
        <location evidence="1">Cytoplasm</location>
    </subcellularLocation>
</comment>
<comment type="caution">
    <text evidence="4">The sequence shown here is derived from an EMBL/GenBank/DDBJ whole genome shotgun (WGS) entry which is preliminary data.</text>
</comment>
<dbReference type="GO" id="GO:0005737">
    <property type="term" value="C:cytoplasm"/>
    <property type="evidence" value="ECO:0007669"/>
    <property type="project" value="UniProtKB-SubCell"/>
</dbReference>